<proteinExistence type="predicted"/>
<evidence type="ECO:0000313" key="6">
    <source>
        <dbReference type="EMBL" id="EFX00041.1"/>
    </source>
</evidence>
<dbReference type="Pfam" id="PF00389">
    <property type="entry name" value="2-Hacid_dh"/>
    <property type="match status" value="1"/>
</dbReference>
<evidence type="ECO:0000313" key="7">
    <source>
        <dbReference type="Proteomes" id="UP000007796"/>
    </source>
</evidence>
<feature type="compositionally biased region" description="Polar residues" evidence="2">
    <location>
        <begin position="26"/>
        <end position="41"/>
    </location>
</feature>
<keyword evidence="1" id="KW-0560">Oxidoreductase</keyword>
<evidence type="ECO:0000256" key="1">
    <source>
        <dbReference type="ARBA" id="ARBA00023002"/>
    </source>
</evidence>
<dbReference type="AlphaFoldDB" id="F0XNU2"/>
<protein>
    <submittedName>
        <fullName evidence="6">2-hydroxyacid dehydrogenase</fullName>
    </submittedName>
</protein>
<dbReference type="Pfam" id="PF04719">
    <property type="entry name" value="TAFII28"/>
    <property type="match status" value="1"/>
</dbReference>
<dbReference type="GO" id="GO:0030267">
    <property type="term" value="F:glyoxylate reductase (NADPH) activity"/>
    <property type="evidence" value="ECO:0007669"/>
    <property type="project" value="TreeGrafter"/>
</dbReference>
<dbReference type="STRING" id="655863.F0XNU2"/>
<evidence type="ECO:0000256" key="2">
    <source>
        <dbReference type="SAM" id="MobiDB-lite"/>
    </source>
</evidence>
<gene>
    <name evidence="6" type="ORF">CMQ_7043</name>
</gene>
<organism evidence="7">
    <name type="scientific">Grosmannia clavigera (strain kw1407 / UAMH 11150)</name>
    <name type="common">Blue stain fungus</name>
    <name type="synonym">Graphiocladiella clavigera</name>
    <dbReference type="NCBI Taxonomy" id="655863"/>
    <lineage>
        <taxon>Eukaryota</taxon>
        <taxon>Fungi</taxon>
        <taxon>Dikarya</taxon>
        <taxon>Ascomycota</taxon>
        <taxon>Pezizomycotina</taxon>
        <taxon>Sordariomycetes</taxon>
        <taxon>Sordariomycetidae</taxon>
        <taxon>Ophiostomatales</taxon>
        <taxon>Ophiostomataceae</taxon>
        <taxon>Leptographium</taxon>
    </lineage>
</organism>
<dbReference type="SUPFAM" id="SSF47113">
    <property type="entry name" value="Histone-fold"/>
    <property type="match status" value="1"/>
</dbReference>
<reference evidence="6 7" key="1">
    <citation type="journal article" date="2011" name="Proc. Natl. Acad. Sci. U.S.A.">
        <title>Genome and transcriptome analyses of the mountain pine beetle-fungal symbiont Grosmannia clavigera, a lodgepole pine pathogen.</title>
        <authorList>
            <person name="DiGuistini S."/>
            <person name="Wang Y."/>
            <person name="Liao N.Y."/>
            <person name="Taylor G."/>
            <person name="Tanguay P."/>
            <person name="Feau N."/>
            <person name="Henrissat B."/>
            <person name="Chan S.K."/>
            <person name="Hesse-Orce U."/>
            <person name="Alamouti S.M."/>
            <person name="Tsui C.K.M."/>
            <person name="Docking R.T."/>
            <person name="Levasseur A."/>
            <person name="Haridas S."/>
            <person name="Robertson G."/>
            <person name="Birol I."/>
            <person name="Holt R.A."/>
            <person name="Marra M.A."/>
            <person name="Hamelin R.C."/>
            <person name="Hirst M."/>
            <person name="Jones S.J.M."/>
            <person name="Bohlmann J."/>
            <person name="Breuil C."/>
        </authorList>
    </citation>
    <scope>NUCLEOTIDE SEQUENCE [LARGE SCALE GENOMIC DNA]</scope>
    <source>
        <strain evidence="7">kw1407 / UAMH 11150</strain>
    </source>
</reference>
<dbReference type="GO" id="GO:0006367">
    <property type="term" value="P:transcription initiation at RNA polymerase II promoter"/>
    <property type="evidence" value="ECO:0007669"/>
    <property type="project" value="InterPro"/>
</dbReference>
<dbReference type="InterPro" id="IPR006139">
    <property type="entry name" value="D-isomer_2_OHA_DH_cat_dom"/>
</dbReference>
<dbReference type="GO" id="GO:0016618">
    <property type="term" value="F:hydroxypyruvate reductase [NAD(P)H] activity"/>
    <property type="evidence" value="ECO:0007669"/>
    <property type="project" value="TreeGrafter"/>
</dbReference>
<name>F0XNU2_GROCL</name>
<dbReference type="GO" id="GO:0005634">
    <property type="term" value="C:nucleus"/>
    <property type="evidence" value="ECO:0007669"/>
    <property type="project" value="InterPro"/>
</dbReference>
<dbReference type="Pfam" id="PF02826">
    <property type="entry name" value="2-Hacid_dh_C"/>
    <property type="match status" value="1"/>
</dbReference>
<dbReference type="GO" id="GO:0051287">
    <property type="term" value="F:NAD binding"/>
    <property type="evidence" value="ECO:0007669"/>
    <property type="project" value="InterPro"/>
</dbReference>
<dbReference type="GeneID" id="25980544"/>
<dbReference type="PANTHER" id="PTHR10996:SF281">
    <property type="entry name" value="D-ISOMER SPECIFIC 2-HYDROXYACID DEHYDROGENASE NAD-BINDING DOMAIN-CONTAINING PROTEIN-RELATED"/>
    <property type="match status" value="1"/>
</dbReference>
<dbReference type="SUPFAM" id="SSF52283">
    <property type="entry name" value="Formate/glycerate dehydrogenase catalytic domain-like"/>
    <property type="match status" value="1"/>
</dbReference>
<dbReference type="InterPro" id="IPR006809">
    <property type="entry name" value="TAFII28_dom"/>
</dbReference>
<dbReference type="InterPro" id="IPR036291">
    <property type="entry name" value="NAD(P)-bd_dom_sf"/>
</dbReference>
<feature type="domain" description="D-isomer specific 2-hydroxyacid dehydrogenase NAD-binding" evidence="4">
    <location>
        <begin position="490"/>
        <end position="636"/>
    </location>
</feature>
<feature type="compositionally biased region" description="Acidic residues" evidence="2">
    <location>
        <begin position="122"/>
        <end position="132"/>
    </location>
</feature>
<sequence length="693" mass="74064">MPNLKRAAGDGPATPALKRRKGSIMSVASATTTHPLRQTSFPPEDNETLFTARSPSADIDNASFVSGSLSATAAPIKKRRGRKPKAEKLREQTPSLAGGRATTAVSSTGGAKGSSVVHGDAGVEEDDGDGDVPDSGAAAAKRTDEERKEEKRLRAALVACMDFDQYERISAWRAAKLPDAVIRRLVNATVSQSVPSSVVTAVRSVTKYFLTDLITNAQSIQSEWISADREAQADEEWPGMVLSRGEPGIRDIYDKQSRMAIPDPLSNFKVPSTRGDLGMAEPFNTPMPSTTPVPGATPRSTSPSLQPLAIGTLEAAIAAMKAGVPSPRPKPRVLHIGDPVCYNVDTYIAFSEQFDVIRPSAQERERPEFMRALRSGRWGDFCAIFRPFWGSGGEMGCWDAELIALLPNSCRIFASAGAGFDWADTKALGQRGIIYCNSGLAAAEAVADFAVAMVISTFRHLSWCMNAATSPALSPEEAKQGFQHCHTFATGVSHNLRNHVLGLVGLGNIGQNIAAKLGCSAFGMKIHYFDTTRKQADIEKELGATFHDTLEGLLAASDCVVICTPASPDGKPLMTKERFSLMKPHSRFVNVARGSLVDEEALADAIESGGLHSAAIDVHSAEPCIHPRLLQLARLTTSGSMAPPSIMLTCHNAGGTVETHIGFEELSMRNIMAVIKGDGPVTPVNMHHISSIL</sequence>
<feature type="domain" description="D-isomer specific 2-hydroxyacid dehydrogenase catalytic" evidence="3">
    <location>
        <begin position="399"/>
        <end position="685"/>
    </location>
</feature>
<dbReference type="GO" id="GO:0005829">
    <property type="term" value="C:cytosol"/>
    <property type="evidence" value="ECO:0007669"/>
    <property type="project" value="TreeGrafter"/>
</dbReference>
<dbReference type="PANTHER" id="PTHR10996">
    <property type="entry name" value="2-HYDROXYACID DEHYDROGENASE-RELATED"/>
    <property type="match status" value="1"/>
</dbReference>
<accession>F0XNU2</accession>
<feature type="domain" description="TAFII28-like protein" evidence="5">
    <location>
        <begin position="157"/>
        <end position="226"/>
    </location>
</feature>
<dbReference type="HOGENOM" id="CLU_397429_0_0_1"/>
<dbReference type="CDD" id="cd12168">
    <property type="entry name" value="Mand_dh_like"/>
    <property type="match status" value="1"/>
</dbReference>
<dbReference type="SUPFAM" id="SSF51735">
    <property type="entry name" value="NAD(P)-binding Rossmann-fold domains"/>
    <property type="match status" value="1"/>
</dbReference>
<dbReference type="EMBL" id="GL629801">
    <property type="protein sequence ID" value="EFX00041.1"/>
    <property type="molecule type" value="Genomic_DNA"/>
</dbReference>
<dbReference type="RefSeq" id="XP_014169523.1">
    <property type="nucleotide sequence ID" value="XM_014314048.1"/>
</dbReference>
<dbReference type="GO" id="GO:0046982">
    <property type="term" value="F:protein heterodimerization activity"/>
    <property type="evidence" value="ECO:0007669"/>
    <property type="project" value="InterPro"/>
</dbReference>
<dbReference type="Gene3D" id="3.40.50.720">
    <property type="entry name" value="NAD(P)-binding Rossmann-like Domain"/>
    <property type="match status" value="2"/>
</dbReference>
<dbReference type="InterPro" id="IPR006140">
    <property type="entry name" value="D-isomer_DH_NAD-bd"/>
</dbReference>
<dbReference type="eggNOG" id="KOG0067">
    <property type="taxonomic scope" value="Eukaryota"/>
</dbReference>
<dbReference type="InterPro" id="IPR050223">
    <property type="entry name" value="D-isomer_2-hydroxyacid_DH"/>
</dbReference>
<dbReference type="OrthoDB" id="9991913at2759"/>
<keyword evidence="7" id="KW-1185">Reference proteome</keyword>
<evidence type="ECO:0000259" key="4">
    <source>
        <dbReference type="Pfam" id="PF02826"/>
    </source>
</evidence>
<dbReference type="InParanoid" id="F0XNU2"/>
<dbReference type="InterPro" id="IPR009072">
    <property type="entry name" value="Histone-fold"/>
</dbReference>
<feature type="region of interest" description="Disordered" evidence="2">
    <location>
        <begin position="1"/>
        <end position="148"/>
    </location>
</feature>
<dbReference type="Gene3D" id="1.10.20.10">
    <property type="entry name" value="Histone, subunit A"/>
    <property type="match status" value="1"/>
</dbReference>
<evidence type="ECO:0000259" key="3">
    <source>
        <dbReference type="Pfam" id="PF00389"/>
    </source>
</evidence>
<dbReference type="Proteomes" id="UP000007796">
    <property type="component" value="Unassembled WGS sequence"/>
</dbReference>
<evidence type="ECO:0000259" key="5">
    <source>
        <dbReference type="Pfam" id="PF04719"/>
    </source>
</evidence>